<dbReference type="Gene3D" id="2.60.120.650">
    <property type="entry name" value="Cupin"/>
    <property type="match status" value="1"/>
</dbReference>
<evidence type="ECO:0000256" key="2">
    <source>
        <dbReference type="ARBA" id="ARBA00004123"/>
    </source>
</evidence>
<proteinExistence type="predicted"/>
<keyword evidence="9" id="KW-0090">Biological rhythms</keyword>
<dbReference type="GO" id="GO:0048511">
    <property type="term" value="P:rhythmic process"/>
    <property type="evidence" value="ECO:0007669"/>
    <property type="project" value="UniProtKB-KW"/>
</dbReference>
<keyword evidence="10" id="KW-0804">Transcription</keyword>
<evidence type="ECO:0000256" key="9">
    <source>
        <dbReference type="ARBA" id="ARBA00023108"/>
    </source>
</evidence>
<dbReference type="SMART" id="SM00558">
    <property type="entry name" value="JmjC"/>
    <property type="match status" value="1"/>
</dbReference>
<feature type="domain" description="JmjC" evidence="14">
    <location>
        <begin position="296"/>
        <end position="439"/>
    </location>
</feature>
<sequence>MTDRDKEQAIIKQEAVTLLISEFVIKLGPEVFNTFTANSNFACASSLHQIKQCYNCFTEQKFDRCVRVCELVIDHIWEILNQGHWKDVDIRWRYMYTVVSAYKTVAEYCQLLNGMPDVKFDDVMKSCDMGLLMGAPLCENVLARLSKHIQEHYRQIHPIKNTDPYSDTIKRRKIDVCNGNDDYCTNSTHSEPEEIVIQSKNAIPRVACLSVENFMTNYYTPQIPVIITEAMTGWPALTHRQWTLDYIKQVAGCRTVPIEIGSKYTDDAWSQKLLTVQQFIETYIERKNIDSDIPIGYLAQHQLFNQVPELEKDIIIPDYCYLGDSENVDINAWFGPKGTVSPLHYDPKHNFLSQVVGKKYIKVFSPRETDKLYPHDTTLLKNTSQVDVENCDLIKFPEYKTAIFSECLLNSGEMLYLPPKWWHFVKSLSVSFSVSFWWE</sequence>
<keyword evidence="4" id="KW-0156">Chromatin regulator</keyword>
<evidence type="ECO:0000256" key="10">
    <source>
        <dbReference type="ARBA" id="ARBA00023163"/>
    </source>
</evidence>
<dbReference type="PANTHER" id="PTHR12461:SF106">
    <property type="entry name" value="BIFUNCTIONAL PEPTIDASE AND ARGINYL-HYDROXYLASE JMJD5"/>
    <property type="match status" value="1"/>
</dbReference>
<dbReference type="AlphaFoldDB" id="A0A9D4IBG1"/>
<dbReference type="PANTHER" id="PTHR12461">
    <property type="entry name" value="HYPOXIA-INDUCIBLE FACTOR 1 ALPHA INHIBITOR-RELATED"/>
    <property type="match status" value="1"/>
</dbReference>
<dbReference type="SUPFAM" id="SSF51197">
    <property type="entry name" value="Clavaminate synthase-like"/>
    <property type="match status" value="1"/>
</dbReference>
<dbReference type="InterPro" id="IPR056520">
    <property type="entry name" value="ARM_KDM8_N"/>
</dbReference>
<name>A0A9D4IBG1_DREPO</name>
<organism evidence="15 16">
    <name type="scientific">Dreissena polymorpha</name>
    <name type="common">Zebra mussel</name>
    <name type="synonym">Mytilus polymorpha</name>
    <dbReference type="NCBI Taxonomy" id="45954"/>
    <lineage>
        <taxon>Eukaryota</taxon>
        <taxon>Metazoa</taxon>
        <taxon>Spiralia</taxon>
        <taxon>Lophotrochozoa</taxon>
        <taxon>Mollusca</taxon>
        <taxon>Bivalvia</taxon>
        <taxon>Autobranchia</taxon>
        <taxon>Heteroconchia</taxon>
        <taxon>Euheterodonta</taxon>
        <taxon>Imparidentia</taxon>
        <taxon>Neoheterodontei</taxon>
        <taxon>Myida</taxon>
        <taxon>Dreissenoidea</taxon>
        <taxon>Dreissenidae</taxon>
        <taxon>Dreissena</taxon>
    </lineage>
</organism>
<accession>A0A9D4IBG1</accession>
<evidence type="ECO:0000256" key="1">
    <source>
        <dbReference type="ARBA" id="ARBA00001954"/>
    </source>
</evidence>
<dbReference type="Pfam" id="PF13621">
    <property type="entry name" value="Cupin_8"/>
    <property type="match status" value="1"/>
</dbReference>
<dbReference type="InterPro" id="IPR041667">
    <property type="entry name" value="Cupin_8"/>
</dbReference>
<dbReference type="FunFam" id="2.60.120.650:FF:000061">
    <property type="entry name" value="Glucosamine 6-phosphate N-acetyltransferase"/>
    <property type="match status" value="1"/>
</dbReference>
<evidence type="ECO:0000256" key="11">
    <source>
        <dbReference type="ARBA" id="ARBA00023242"/>
    </source>
</evidence>
<evidence type="ECO:0000256" key="3">
    <source>
        <dbReference type="ARBA" id="ARBA00022723"/>
    </source>
</evidence>
<evidence type="ECO:0000256" key="8">
    <source>
        <dbReference type="ARBA" id="ARBA00023015"/>
    </source>
</evidence>
<evidence type="ECO:0000256" key="7">
    <source>
        <dbReference type="ARBA" id="ARBA00023004"/>
    </source>
</evidence>
<dbReference type="InterPro" id="IPR003347">
    <property type="entry name" value="JmjC_dom"/>
</dbReference>
<reference evidence="15" key="2">
    <citation type="submission" date="2020-11" db="EMBL/GenBank/DDBJ databases">
        <authorList>
            <person name="McCartney M.A."/>
            <person name="Auch B."/>
            <person name="Kono T."/>
            <person name="Mallez S."/>
            <person name="Becker A."/>
            <person name="Gohl D.M."/>
            <person name="Silverstein K.A.T."/>
            <person name="Koren S."/>
            <person name="Bechman K.B."/>
            <person name="Herman A."/>
            <person name="Abrahante J.E."/>
            <person name="Garbe J."/>
        </authorList>
    </citation>
    <scope>NUCLEOTIDE SEQUENCE</scope>
    <source>
        <strain evidence="15">Duluth1</strain>
        <tissue evidence="15">Whole animal</tissue>
    </source>
</reference>
<dbReference type="OrthoDB" id="47172at2759"/>
<evidence type="ECO:0000313" key="15">
    <source>
        <dbReference type="EMBL" id="KAH3769101.1"/>
    </source>
</evidence>
<comment type="cofactor">
    <cofactor evidence="1">
        <name>Fe(2+)</name>
        <dbReference type="ChEBI" id="CHEBI:29033"/>
    </cofactor>
</comment>
<dbReference type="GO" id="GO:0005634">
    <property type="term" value="C:nucleus"/>
    <property type="evidence" value="ECO:0007669"/>
    <property type="project" value="UniProtKB-SubCell"/>
</dbReference>
<dbReference type="GO" id="GO:0051864">
    <property type="term" value="F:histone H3K36 demethylase activity"/>
    <property type="evidence" value="ECO:0007669"/>
    <property type="project" value="TreeGrafter"/>
</dbReference>
<evidence type="ECO:0000256" key="12">
    <source>
        <dbReference type="ARBA" id="ARBA00023306"/>
    </source>
</evidence>
<dbReference type="Pfam" id="PF24472">
    <property type="entry name" value="ARM_KDM8_N"/>
    <property type="match status" value="1"/>
</dbReference>
<evidence type="ECO:0000256" key="4">
    <source>
        <dbReference type="ARBA" id="ARBA00022853"/>
    </source>
</evidence>
<comment type="caution">
    <text evidence="15">The sequence shown here is derived from an EMBL/GenBank/DDBJ whole genome shotgun (WGS) entry which is preliminary data.</text>
</comment>
<keyword evidence="8" id="KW-0805">Transcription regulation</keyword>
<comment type="subcellular location">
    <subcellularLocation>
        <location evidence="2">Nucleus</location>
    </subcellularLocation>
</comment>
<keyword evidence="11" id="KW-0539">Nucleus</keyword>
<dbReference type="EMBL" id="JAIWYP010000009">
    <property type="protein sequence ID" value="KAH3769101.1"/>
    <property type="molecule type" value="Genomic_DNA"/>
</dbReference>
<gene>
    <name evidence="15" type="ORF">DPMN_170348</name>
</gene>
<evidence type="ECO:0000256" key="13">
    <source>
        <dbReference type="ARBA" id="ARBA00049800"/>
    </source>
</evidence>
<evidence type="ECO:0000259" key="14">
    <source>
        <dbReference type="PROSITE" id="PS51184"/>
    </source>
</evidence>
<protein>
    <recommendedName>
        <fullName evidence="13">JmjC domain-containing protein 5</fullName>
    </recommendedName>
</protein>
<reference evidence="15" key="1">
    <citation type="journal article" date="2019" name="bioRxiv">
        <title>The Genome of the Zebra Mussel, Dreissena polymorpha: A Resource for Invasive Species Research.</title>
        <authorList>
            <person name="McCartney M.A."/>
            <person name="Auch B."/>
            <person name="Kono T."/>
            <person name="Mallez S."/>
            <person name="Zhang Y."/>
            <person name="Obille A."/>
            <person name="Becker A."/>
            <person name="Abrahante J.E."/>
            <person name="Garbe J."/>
            <person name="Badalamenti J.P."/>
            <person name="Herman A."/>
            <person name="Mangelson H."/>
            <person name="Liachko I."/>
            <person name="Sullivan S."/>
            <person name="Sone E.D."/>
            <person name="Koren S."/>
            <person name="Silverstein K.A.T."/>
            <person name="Beckman K.B."/>
            <person name="Gohl D.M."/>
        </authorList>
    </citation>
    <scope>NUCLEOTIDE SEQUENCE</scope>
    <source>
        <strain evidence="15">Duluth1</strain>
        <tissue evidence="15">Whole animal</tissue>
    </source>
</reference>
<keyword evidence="7" id="KW-0408">Iron</keyword>
<keyword evidence="3" id="KW-0479">Metal-binding</keyword>
<keyword evidence="5" id="KW-0223">Dioxygenase</keyword>
<dbReference type="PROSITE" id="PS51184">
    <property type="entry name" value="JMJC"/>
    <property type="match status" value="1"/>
</dbReference>
<keyword evidence="16" id="KW-1185">Reference proteome</keyword>
<dbReference type="Proteomes" id="UP000828390">
    <property type="component" value="Unassembled WGS sequence"/>
</dbReference>
<evidence type="ECO:0000256" key="5">
    <source>
        <dbReference type="ARBA" id="ARBA00022964"/>
    </source>
</evidence>
<keyword evidence="6" id="KW-0560">Oxidoreductase</keyword>
<evidence type="ECO:0000313" key="16">
    <source>
        <dbReference type="Proteomes" id="UP000828390"/>
    </source>
</evidence>
<evidence type="ECO:0000256" key="6">
    <source>
        <dbReference type="ARBA" id="ARBA00023002"/>
    </source>
</evidence>
<keyword evidence="12" id="KW-0131">Cell cycle</keyword>
<dbReference type="GO" id="GO:0046872">
    <property type="term" value="F:metal ion binding"/>
    <property type="evidence" value="ECO:0007669"/>
    <property type="project" value="UniProtKB-KW"/>
</dbReference>